<feature type="compositionally biased region" description="Polar residues" evidence="1">
    <location>
        <begin position="1"/>
        <end position="13"/>
    </location>
</feature>
<organism evidence="2 3">
    <name type="scientific">Mycena sanguinolenta</name>
    <dbReference type="NCBI Taxonomy" id="230812"/>
    <lineage>
        <taxon>Eukaryota</taxon>
        <taxon>Fungi</taxon>
        <taxon>Dikarya</taxon>
        <taxon>Basidiomycota</taxon>
        <taxon>Agaricomycotina</taxon>
        <taxon>Agaricomycetes</taxon>
        <taxon>Agaricomycetidae</taxon>
        <taxon>Agaricales</taxon>
        <taxon>Marasmiineae</taxon>
        <taxon>Mycenaceae</taxon>
        <taxon>Mycena</taxon>
    </lineage>
</organism>
<gene>
    <name evidence="2" type="ORF">MSAN_01318900</name>
</gene>
<feature type="compositionally biased region" description="Polar residues" evidence="1">
    <location>
        <begin position="422"/>
        <end position="442"/>
    </location>
</feature>
<feature type="compositionally biased region" description="Basic residues" evidence="1">
    <location>
        <begin position="729"/>
        <end position="744"/>
    </location>
</feature>
<feature type="compositionally biased region" description="Basic and acidic residues" evidence="1">
    <location>
        <begin position="745"/>
        <end position="762"/>
    </location>
</feature>
<reference evidence="2" key="1">
    <citation type="submission" date="2020-05" db="EMBL/GenBank/DDBJ databases">
        <title>Mycena genomes resolve the evolution of fungal bioluminescence.</title>
        <authorList>
            <person name="Tsai I.J."/>
        </authorList>
    </citation>
    <scope>NUCLEOTIDE SEQUENCE</scope>
    <source>
        <strain evidence="2">160909Yilan</strain>
    </source>
</reference>
<dbReference type="Proteomes" id="UP000623467">
    <property type="component" value="Unassembled WGS sequence"/>
</dbReference>
<feature type="region of interest" description="Disordered" evidence="1">
    <location>
        <begin position="403"/>
        <end position="498"/>
    </location>
</feature>
<dbReference type="OrthoDB" id="3052722at2759"/>
<feature type="compositionally biased region" description="Basic and acidic residues" evidence="1">
    <location>
        <begin position="471"/>
        <end position="481"/>
    </location>
</feature>
<evidence type="ECO:0000256" key="1">
    <source>
        <dbReference type="SAM" id="MobiDB-lite"/>
    </source>
</evidence>
<proteinExistence type="predicted"/>
<accession>A0A8H6YDZ5</accession>
<dbReference type="AlphaFoldDB" id="A0A8H6YDZ5"/>
<dbReference type="EMBL" id="JACAZH010000010">
    <property type="protein sequence ID" value="KAF7357239.1"/>
    <property type="molecule type" value="Genomic_DNA"/>
</dbReference>
<sequence>MSQIPPQTHQTLPGTPPSMPVEILDAPPPQEQAGGVSPTPDNSENPPAPPSEGGTPAPTSRPAVVQTAKPKPGRRPKGAPKGKPGKLSWVHGTKKKFFERRKEEWLRESEAKRAGDFYSKMAKLYHIKYGRKMRDDEDLEVDVEDPPDDAADEVVHEVLSDAEQALRAEEFKALRTRIGAWYRSEYGGLLKSDQASFKELFQGGLDGTPLKPQRGRINHFYSRKFYDTRIKPHVEERMEGLQSRAQLSGEAPPQLIDVVAKVTAERWEQETPEFRRECELSLDREHQQALAAWEASLADSPTETPEETAAALGNAAYYLQPFVDAIKTRFGMCATVLLAGPIGIREGRIGVQSVHAGKTKGLAPVNWPDFDWAGFKKVEDIMITFARECFSDAECKARAVAKAADDNEEESSESVRAIPPATASSRSVSTVPTRASASTAGQDTDMGDADRESERVEGGGDGPGDAEGGELVEKSGGERVNEGGGSVEECGGERVEEGGGRVELYEEHWQRSDRRRWTPELANAHVAFERGRTWGLEWAVGVRAYFDFEAACGYVDNGARIRQDTRPRQVNAWLTMGRKWRLPPSLGTDLGTRDTAESWVCSWWKWWTSLQPKERLASDVDLSRPELADWSEMAQLHGKNGLLLVMATLMWWGEVSQDDLTARSRWLEAVDDVTWVLQQVLASGDIASHNTSADTINPNANADTDTPDPNPDADPDDCNPDADPDGPAGKKRRKTGKGAGKKRQASGDKSAESDGPPREEAAQGRLRSATACE</sequence>
<feature type="region of interest" description="Disordered" evidence="1">
    <location>
        <begin position="689"/>
        <end position="773"/>
    </location>
</feature>
<name>A0A8H6YDZ5_9AGAR</name>
<feature type="compositionally biased region" description="Acidic residues" evidence="1">
    <location>
        <begin position="711"/>
        <end position="724"/>
    </location>
</feature>
<keyword evidence="3" id="KW-1185">Reference proteome</keyword>
<feature type="compositionally biased region" description="Basic and acidic residues" evidence="1">
    <location>
        <begin position="448"/>
        <end position="458"/>
    </location>
</feature>
<protein>
    <submittedName>
        <fullName evidence="2">Uncharacterized protein</fullName>
    </submittedName>
</protein>
<comment type="caution">
    <text evidence="2">The sequence shown here is derived from an EMBL/GenBank/DDBJ whole genome shotgun (WGS) entry which is preliminary data.</text>
</comment>
<feature type="compositionally biased region" description="Basic residues" evidence="1">
    <location>
        <begin position="71"/>
        <end position="84"/>
    </location>
</feature>
<evidence type="ECO:0000313" key="2">
    <source>
        <dbReference type="EMBL" id="KAF7357239.1"/>
    </source>
</evidence>
<feature type="region of interest" description="Disordered" evidence="1">
    <location>
        <begin position="1"/>
        <end position="93"/>
    </location>
</feature>
<evidence type="ECO:0000313" key="3">
    <source>
        <dbReference type="Proteomes" id="UP000623467"/>
    </source>
</evidence>